<dbReference type="PANTHER" id="PTHR33914">
    <property type="entry name" value="18S PRE-RIBOSOMAL ASSEMBLY PROTEIN GAR2-LIKE PROTEIN"/>
    <property type="match status" value="1"/>
</dbReference>
<comment type="caution">
    <text evidence="2">The sequence shown here is derived from an EMBL/GenBank/DDBJ whole genome shotgun (WGS) entry which is preliminary data.</text>
</comment>
<dbReference type="GO" id="GO:0009786">
    <property type="term" value="P:regulation of asymmetric cell division"/>
    <property type="evidence" value="ECO:0007669"/>
    <property type="project" value="InterPro"/>
</dbReference>
<feature type="compositionally biased region" description="Polar residues" evidence="1">
    <location>
        <begin position="106"/>
        <end position="124"/>
    </location>
</feature>
<evidence type="ECO:0000313" key="2">
    <source>
        <dbReference type="EMBL" id="KAJ7943294.1"/>
    </source>
</evidence>
<evidence type="ECO:0000256" key="1">
    <source>
        <dbReference type="SAM" id="MobiDB-lite"/>
    </source>
</evidence>
<reference evidence="2" key="1">
    <citation type="journal article" date="2023" name="Science">
        <title>Elucidation of the pathway for biosynthesis of saponin adjuvants from the soapbark tree.</title>
        <authorList>
            <person name="Reed J."/>
            <person name="Orme A."/>
            <person name="El-Demerdash A."/>
            <person name="Owen C."/>
            <person name="Martin L.B.B."/>
            <person name="Misra R.C."/>
            <person name="Kikuchi S."/>
            <person name="Rejzek M."/>
            <person name="Martin A.C."/>
            <person name="Harkess A."/>
            <person name="Leebens-Mack J."/>
            <person name="Louveau T."/>
            <person name="Stephenson M.J."/>
            <person name="Osbourn A."/>
        </authorList>
    </citation>
    <scope>NUCLEOTIDE SEQUENCE</scope>
    <source>
        <strain evidence="2">S10</strain>
    </source>
</reference>
<dbReference type="EMBL" id="JARAOO010000014">
    <property type="protein sequence ID" value="KAJ7943294.1"/>
    <property type="molecule type" value="Genomic_DNA"/>
</dbReference>
<gene>
    <name evidence="2" type="ORF">O6P43_032870</name>
</gene>
<organism evidence="2 3">
    <name type="scientific">Quillaja saponaria</name>
    <name type="common">Soap bark tree</name>
    <dbReference type="NCBI Taxonomy" id="32244"/>
    <lineage>
        <taxon>Eukaryota</taxon>
        <taxon>Viridiplantae</taxon>
        <taxon>Streptophyta</taxon>
        <taxon>Embryophyta</taxon>
        <taxon>Tracheophyta</taxon>
        <taxon>Spermatophyta</taxon>
        <taxon>Magnoliopsida</taxon>
        <taxon>eudicotyledons</taxon>
        <taxon>Gunneridae</taxon>
        <taxon>Pentapetalae</taxon>
        <taxon>rosids</taxon>
        <taxon>fabids</taxon>
        <taxon>Fabales</taxon>
        <taxon>Quillajaceae</taxon>
        <taxon>Quillaja</taxon>
    </lineage>
</organism>
<dbReference type="AlphaFoldDB" id="A0AAD7KPP1"/>
<keyword evidence="3" id="KW-1185">Reference proteome</keyword>
<dbReference type="InterPro" id="IPR040378">
    <property type="entry name" value="BASL"/>
</dbReference>
<evidence type="ECO:0000313" key="3">
    <source>
        <dbReference type="Proteomes" id="UP001163823"/>
    </source>
</evidence>
<protein>
    <submittedName>
        <fullName evidence="2">18S pre-ribosomal assembly protein gar2-related</fullName>
    </submittedName>
</protein>
<dbReference type="KEGG" id="qsa:O6P43_032870"/>
<feature type="region of interest" description="Disordered" evidence="1">
    <location>
        <begin position="99"/>
        <end position="133"/>
    </location>
</feature>
<dbReference type="PANTHER" id="PTHR33914:SF2">
    <property type="entry name" value="OS02G0582100 PROTEIN"/>
    <property type="match status" value="1"/>
</dbReference>
<dbReference type="Proteomes" id="UP001163823">
    <property type="component" value="Chromosome 14"/>
</dbReference>
<name>A0AAD7KPP1_QUISA</name>
<proteinExistence type="predicted"/>
<accession>A0AAD7KPP1</accession>
<sequence length="476" mass="52355">MKLDNDRVFCHPNLGVEPDSISCKSNGNNLDSGDFKSGNQKAKENENIVSFDSKSNERDLHLSTYDMKAGENLSASGLECCLSTDHLNIENKGARHFLAPEPPVAHSSQDLESIEKSLQQSPHPSQHKESFEKSSDIYMDKSIMECELPELIVCYKDCTYHVVKDICVDEGVPAHDKILFENDVDKKVVCTFLTPKKDQNKEQVEDNIAIDMPFSDALDISSENDSDKMSANQYQAKDLIQTGKDATNELANDVNKEMVLPENKVLMQELDSEPLKSLVDMDGGTEGGSVQISSEPALSSKAEEAESNSKETNFACCAIVSTAEEPNGCELVSNNNSLLENGSITFHFDSTATATCEREECGQVGDCEYVDSQNTSEPGDLRSDTHAIVGRVQHSLGESSFSAIGPLSSLINYSGPVAYSGSISLRSDSSTTSTRSFAFPVLQSEWNSSPVRMAKADRRYFRKHRGWRQGLLCCKF</sequence>
<feature type="region of interest" description="Disordered" evidence="1">
    <location>
        <begin position="280"/>
        <end position="306"/>
    </location>
</feature>